<keyword evidence="6 9" id="KW-0067">ATP-binding</keyword>
<dbReference type="Gene3D" id="1.10.510.10">
    <property type="entry name" value="Transferase(Phosphotransferase) domain 1"/>
    <property type="match status" value="1"/>
</dbReference>
<dbReference type="PROSITE" id="PS50011">
    <property type="entry name" value="PROTEIN_KINASE_DOM"/>
    <property type="match status" value="1"/>
</dbReference>
<gene>
    <name evidence="11" type="ORF">WR25_19213</name>
</gene>
<dbReference type="OrthoDB" id="248923at2759"/>
<dbReference type="Pfam" id="PF00069">
    <property type="entry name" value="Pkinase"/>
    <property type="match status" value="1"/>
</dbReference>
<dbReference type="GO" id="GO:0005524">
    <property type="term" value="F:ATP binding"/>
    <property type="evidence" value="ECO:0007669"/>
    <property type="project" value="UniProtKB-UniRule"/>
</dbReference>
<accession>A0A2A2KRQ1</accession>
<dbReference type="InterPro" id="IPR017441">
    <property type="entry name" value="Protein_kinase_ATP_BS"/>
</dbReference>
<evidence type="ECO:0000256" key="3">
    <source>
        <dbReference type="ARBA" id="ARBA00022679"/>
    </source>
</evidence>
<organism evidence="11 12">
    <name type="scientific">Diploscapter pachys</name>
    <dbReference type="NCBI Taxonomy" id="2018661"/>
    <lineage>
        <taxon>Eukaryota</taxon>
        <taxon>Metazoa</taxon>
        <taxon>Ecdysozoa</taxon>
        <taxon>Nematoda</taxon>
        <taxon>Chromadorea</taxon>
        <taxon>Rhabditida</taxon>
        <taxon>Rhabditina</taxon>
        <taxon>Rhabditomorpha</taxon>
        <taxon>Rhabditoidea</taxon>
        <taxon>Rhabditidae</taxon>
        <taxon>Diploscapter</taxon>
    </lineage>
</organism>
<dbReference type="GO" id="GO:0004674">
    <property type="term" value="F:protein serine/threonine kinase activity"/>
    <property type="evidence" value="ECO:0007669"/>
    <property type="project" value="UniProtKB-KW"/>
</dbReference>
<keyword evidence="3" id="KW-0808">Transferase</keyword>
<keyword evidence="4 9" id="KW-0547">Nucleotide-binding</keyword>
<dbReference type="Proteomes" id="UP000218231">
    <property type="component" value="Unassembled WGS sequence"/>
</dbReference>
<evidence type="ECO:0000313" key="11">
    <source>
        <dbReference type="EMBL" id="PAV76579.1"/>
    </source>
</evidence>
<evidence type="ECO:0000256" key="6">
    <source>
        <dbReference type="ARBA" id="ARBA00022840"/>
    </source>
</evidence>
<dbReference type="PANTHER" id="PTHR44899">
    <property type="entry name" value="CAMK FAMILY PROTEIN KINASE"/>
    <property type="match status" value="1"/>
</dbReference>
<evidence type="ECO:0000256" key="4">
    <source>
        <dbReference type="ARBA" id="ARBA00022741"/>
    </source>
</evidence>
<evidence type="ECO:0000256" key="1">
    <source>
        <dbReference type="ARBA" id="ARBA00012513"/>
    </source>
</evidence>
<dbReference type="EC" id="2.7.11.1" evidence="1"/>
<sequence length="136" mass="15131">MNTGDILCGFQGQYEISSQLGRGSFGIVYLTEFTPHSSSICTTRAIKEIAVSNNPYCKGFEACLKEAEIMEQISCNAENNNIVKCYESFPRGYIAPQSSLRHKSLFIAMEYCTGGDLASKIRETQRNISIPSPYHL</sequence>
<comment type="catalytic activity">
    <reaction evidence="8">
        <text>L-seryl-[protein] + ATP = O-phospho-L-seryl-[protein] + ADP + H(+)</text>
        <dbReference type="Rhea" id="RHEA:17989"/>
        <dbReference type="Rhea" id="RHEA-COMP:9863"/>
        <dbReference type="Rhea" id="RHEA-COMP:11604"/>
        <dbReference type="ChEBI" id="CHEBI:15378"/>
        <dbReference type="ChEBI" id="CHEBI:29999"/>
        <dbReference type="ChEBI" id="CHEBI:30616"/>
        <dbReference type="ChEBI" id="CHEBI:83421"/>
        <dbReference type="ChEBI" id="CHEBI:456216"/>
        <dbReference type="EC" id="2.7.11.1"/>
    </reaction>
</comment>
<protein>
    <recommendedName>
        <fullName evidence="1">non-specific serine/threonine protein kinase</fullName>
        <ecNumber evidence="1">2.7.11.1</ecNumber>
    </recommendedName>
</protein>
<keyword evidence="5" id="KW-0418">Kinase</keyword>
<name>A0A2A2KRQ1_9BILA</name>
<proteinExistence type="predicted"/>
<evidence type="ECO:0000256" key="2">
    <source>
        <dbReference type="ARBA" id="ARBA00022527"/>
    </source>
</evidence>
<dbReference type="InterPro" id="IPR051131">
    <property type="entry name" value="NEK_Ser/Thr_kinase_NIMA"/>
</dbReference>
<evidence type="ECO:0000256" key="5">
    <source>
        <dbReference type="ARBA" id="ARBA00022777"/>
    </source>
</evidence>
<keyword evidence="2" id="KW-0723">Serine/threonine-protein kinase</keyword>
<dbReference type="SUPFAM" id="SSF56112">
    <property type="entry name" value="Protein kinase-like (PK-like)"/>
    <property type="match status" value="1"/>
</dbReference>
<dbReference type="InterPro" id="IPR000719">
    <property type="entry name" value="Prot_kinase_dom"/>
</dbReference>
<dbReference type="PROSITE" id="PS00107">
    <property type="entry name" value="PROTEIN_KINASE_ATP"/>
    <property type="match status" value="1"/>
</dbReference>
<keyword evidence="12" id="KW-1185">Reference proteome</keyword>
<dbReference type="PANTHER" id="PTHR44899:SF3">
    <property type="entry name" value="SERINE_THREONINE-PROTEIN KINASE NEK1"/>
    <property type="match status" value="1"/>
</dbReference>
<feature type="binding site" evidence="9">
    <location>
        <position position="47"/>
    </location>
    <ligand>
        <name>ATP</name>
        <dbReference type="ChEBI" id="CHEBI:30616"/>
    </ligand>
</feature>
<feature type="domain" description="Protein kinase" evidence="10">
    <location>
        <begin position="14"/>
        <end position="136"/>
    </location>
</feature>
<evidence type="ECO:0000256" key="7">
    <source>
        <dbReference type="ARBA" id="ARBA00047899"/>
    </source>
</evidence>
<evidence type="ECO:0000256" key="8">
    <source>
        <dbReference type="ARBA" id="ARBA00048679"/>
    </source>
</evidence>
<dbReference type="InterPro" id="IPR011009">
    <property type="entry name" value="Kinase-like_dom_sf"/>
</dbReference>
<reference evidence="11 12" key="1">
    <citation type="journal article" date="2017" name="Curr. Biol.">
        <title>Genome architecture and evolution of a unichromosomal asexual nematode.</title>
        <authorList>
            <person name="Fradin H."/>
            <person name="Zegar C."/>
            <person name="Gutwein M."/>
            <person name="Lucas J."/>
            <person name="Kovtun M."/>
            <person name="Corcoran D."/>
            <person name="Baugh L.R."/>
            <person name="Kiontke K."/>
            <person name="Gunsalus K."/>
            <person name="Fitch D.H."/>
            <person name="Piano F."/>
        </authorList>
    </citation>
    <scope>NUCLEOTIDE SEQUENCE [LARGE SCALE GENOMIC DNA]</scope>
    <source>
        <strain evidence="11">PF1309</strain>
    </source>
</reference>
<comment type="caution">
    <text evidence="11">The sequence shown here is derived from an EMBL/GenBank/DDBJ whole genome shotgun (WGS) entry which is preliminary data.</text>
</comment>
<dbReference type="AlphaFoldDB" id="A0A2A2KRQ1"/>
<evidence type="ECO:0000256" key="9">
    <source>
        <dbReference type="PROSITE-ProRule" id="PRU10141"/>
    </source>
</evidence>
<evidence type="ECO:0000313" key="12">
    <source>
        <dbReference type="Proteomes" id="UP000218231"/>
    </source>
</evidence>
<comment type="catalytic activity">
    <reaction evidence="7">
        <text>L-threonyl-[protein] + ATP = O-phospho-L-threonyl-[protein] + ADP + H(+)</text>
        <dbReference type="Rhea" id="RHEA:46608"/>
        <dbReference type="Rhea" id="RHEA-COMP:11060"/>
        <dbReference type="Rhea" id="RHEA-COMP:11605"/>
        <dbReference type="ChEBI" id="CHEBI:15378"/>
        <dbReference type="ChEBI" id="CHEBI:30013"/>
        <dbReference type="ChEBI" id="CHEBI:30616"/>
        <dbReference type="ChEBI" id="CHEBI:61977"/>
        <dbReference type="ChEBI" id="CHEBI:456216"/>
        <dbReference type="EC" id="2.7.11.1"/>
    </reaction>
</comment>
<evidence type="ECO:0000259" key="10">
    <source>
        <dbReference type="PROSITE" id="PS50011"/>
    </source>
</evidence>
<dbReference type="EMBL" id="LIAE01007861">
    <property type="protein sequence ID" value="PAV76579.1"/>
    <property type="molecule type" value="Genomic_DNA"/>
</dbReference>